<name>A0A058Z2G5_FONAL</name>
<organism evidence="2">
    <name type="scientific">Fonticula alba</name>
    <name type="common">Slime mold</name>
    <dbReference type="NCBI Taxonomy" id="691883"/>
    <lineage>
        <taxon>Eukaryota</taxon>
        <taxon>Rotosphaerida</taxon>
        <taxon>Fonticulaceae</taxon>
        <taxon>Fonticula</taxon>
    </lineage>
</organism>
<dbReference type="PANTHER" id="PTHR31656">
    <property type="entry name" value="ROOT CAP DOMAIN-CONTAINING PROTEIN"/>
    <property type="match status" value="1"/>
</dbReference>
<dbReference type="EMBL" id="KB932214">
    <property type="protein sequence ID" value="KCV67717.1"/>
    <property type="molecule type" value="Genomic_DNA"/>
</dbReference>
<dbReference type="AlphaFoldDB" id="A0A058Z2G5"/>
<evidence type="ECO:0000313" key="3">
    <source>
        <dbReference type="Proteomes" id="UP000030693"/>
    </source>
</evidence>
<feature type="compositionally biased region" description="Acidic residues" evidence="1">
    <location>
        <begin position="467"/>
        <end position="482"/>
    </location>
</feature>
<gene>
    <name evidence="2" type="ORF">H696_05825</name>
</gene>
<accession>A0A058Z2G5</accession>
<dbReference type="RefSeq" id="XP_009497901.1">
    <property type="nucleotide sequence ID" value="XM_009499626.1"/>
</dbReference>
<dbReference type="Proteomes" id="UP000030693">
    <property type="component" value="Unassembled WGS sequence"/>
</dbReference>
<evidence type="ECO:0000256" key="1">
    <source>
        <dbReference type="SAM" id="MobiDB-lite"/>
    </source>
</evidence>
<dbReference type="GeneID" id="20530550"/>
<proteinExistence type="predicted"/>
<feature type="compositionally biased region" description="Basic and acidic residues" evidence="1">
    <location>
        <begin position="483"/>
        <end position="497"/>
    </location>
</feature>
<protein>
    <recommendedName>
        <fullName evidence="4">VWFD domain-containing protein</fullName>
    </recommendedName>
</protein>
<sequence length="537" mass="58592">MTNMRHTQEAAPNTPARKVVDTVLRAGRKTALCTTIALALATSTGVVAGRSAAPVGDFDPSRVSIEDGRLMIDGHRAEVRMEEDGGVLIGTGGNMVKIDLPGMMNEFLQMAAQASADVEAGRAPPLGPTADAVATAADALLADALENIPGGEDLAAAAAAAGAAAPNAGLKQPRHLARRGLAPRDDVVCNCPGKTYCYQSLEQCGKAGQGKLRDSPRECAMTLGPVYRCEGEDFCRTIDTCQSIMSAAGKQDPHMKGFNGADYYFEGHSGRVYNIITDADFQMNAQFTRLDSLKGTYMNRLGIRVGNDTVAFHPHFGVFLNGQKLAVDNGHPYALDYGRSNISVDIIDGTHRMTVKTPSWQVAARAIFEKARASMTDAYINLNSSLLGRPRDPHGVLGQSARFMVDSRFRNSPEGFRVEGEEDDYEVLDGLFGTDFMFNRFDEQLDLFGAEDDEADFADILDEDVFAEEEEEDDDEEEEEEHDHEQEDDRERADRRQAVHRGRQPPTGARRPAAHRVDPKHTVVGTIAKHLRRSQLH</sequence>
<feature type="region of interest" description="Disordered" evidence="1">
    <location>
        <begin position="467"/>
        <end position="537"/>
    </location>
</feature>
<keyword evidence="3" id="KW-1185">Reference proteome</keyword>
<reference evidence="2" key="1">
    <citation type="submission" date="2013-04" db="EMBL/GenBank/DDBJ databases">
        <title>The Genome Sequence of Fonticula alba ATCC 38817.</title>
        <authorList>
            <consortium name="The Broad Institute Genomics Platform"/>
            <person name="Russ C."/>
            <person name="Cuomo C."/>
            <person name="Burger G."/>
            <person name="Gray M.W."/>
            <person name="Holland P.W.H."/>
            <person name="King N."/>
            <person name="Lang F.B.F."/>
            <person name="Roger A.J."/>
            <person name="Ruiz-Trillo I."/>
            <person name="Brown M."/>
            <person name="Walker B."/>
            <person name="Young S."/>
            <person name="Zeng Q."/>
            <person name="Gargeya S."/>
            <person name="Fitzgerald M."/>
            <person name="Haas B."/>
            <person name="Abouelleil A."/>
            <person name="Allen A.W."/>
            <person name="Alvarado L."/>
            <person name="Arachchi H.M."/>
            <person name="Berlin A.M."/>
            <person name="Chapman S.B."/>
            <person name="Gainer-Dewar J."/>
            <person name="Goldberg J."/>
            <person name="Griggs A."/>
            <person name="Gujja S."/>
            <person name="Hansen M."/>
            <person name="Howarth C."/>
            <person name="Imamovic A."/>
            <person name="Ireland A."/>
            <person name="Larimer J."/>
            <person name="McCowan C."/>
            <person name="Murphy C."/>
            <person name="Pearson M."/>
            <person name="Poon T.W."/>
            <person name="Priest M."/>
            <person name="Roberts A."/>
            <person name="Saif S."/>
            <person name="Shea T."/>
            <person name="Sisk P."/>
            <person name="Sykes S."/>
            <person name="Wortman J."/>
            <person name="Nusbaum C."/>
            <person name="Birren B."/>
        </authorList>
    </citation>
    <scope>NUCLEOTIDE SEQUENCE [LARGE SCALE GENOMIC DNA]</scope>
    <source>
        <strain evidence="2">ATCC 38817</strain>
    </source>
</reference>
<evidence type="ECO:0000313" key="2">
    <source>
        <dbReference type="EMBL" id="KCV67717.1"/>
    </source>
</evidence>
<evidence type="ECO:0008006" key="4">
    <source>
        <dbReference type="Google" id="ProtNLM"/>
    </source>
</evidence>